<keyword evidence="1" id="KW-0472">Membrane</keyword>
<reference evidence="2 3" key="1">
    <citation type="submission" date="2016-05" db="EMBL/GenBank/DDBJ databases">
        <title>Niabella ginsenosidivorans BS26 whole genome sequencing.</title>
        <authorList>
            <person name="Im W.T."/>
            <person name="Siddiqi M.Z."/>
        </authorList>
    </citation>
    <scope>NUCLEOTIDE SEQUENCE [LARGE SCALE GENOMIC DNA]</scope>
    <source>
        <strain evidence="2 3">BS26</strain>
    </source>
</reference>
<dbReference type="EMBL" id="CP015772">
    <property type="protein sequence ID" value="ANH81944.1"/>
    <property type="molecule type" value="Genomic_DNA"/>
</dbReference>
<sequence length="126" mass="14202">MSNARLQKILKYAIALIWLINGLFCKVLNAVPRHQQIAEKILRIENGRTILVLIGVSETAMAFWILSGHRSRLNAIVQIVVIVFMNTLEALLAPELLLWGYGNAFAALLLVTAIYLSEFYFNKKTS</sequence>
<protein>
    <recommendedName>
        <fullName evidence="4">DoxX family protein</fullName>
    </recommendedName>
</protein>
<feature type="transmembrane region" description="Helical" evidence="1">
    <location>
        <begin position="98"/>
        <end position="121"/>
    </location>
</feature>
<keyword evidence="1" id="KW-0812">Transmembrane</keyword>
<name>A0A1A9I5X3_9BACT</name>
<gene>
    <name evidence="2" type="ORF">A8C56_14070</name>
</gene>
<dbReference type="RefSeq" id="WP_067757219.1">
    <property type="nucleotide sequence ID" value="NZ_CP015772.1"/>
</dbReference>
<feature type="transmembrane region" description="Helical" evidence="1">
    <location>
        <begin position="12"/>
        <end position="29"/>
    </location>
</feature>
<dbReference type="OrthoDB" id="1365847at2"/>
<accession>A0A1A9I5X3</accession>
<dbReference type="InterPro" id="IPR025695">
    <property type="entry name" value="DoxX-like"/>
</dbReference>
<dbReference type="STRING" id="1176587.A8C56_14070"/>
<evidence type="ECO:0000256" key="1">
    <source>
        <dbReference type="SAM" id="Phobius"/>
    </source>
</evidence>
<evidence type="ECO:0008006" key="4">
    <source>
        <dbReference type="Google" id="ProtNLM"/>
    </source>
</evidence>
<dbReference type="KEGG" id="nia:A8C56_14070"/>
<evidence type="ECO:0000313" key="3">
    <source>
        <dbReference type="Proteomes" id="UP000077667"/>
    </source>
</evidence>
<keyword evidence="1" id="KW-1133">Transmembrane helix</keyword>
<keyword evidence="3" id="KW-1185">Reference proteome</keyword>
<dbReference type="AlphaFoldDB" id="A0A1A9I5X3"/>
<proteinExistence type="predicted"/>
<feature type="transmembrane region" description="Helical" evidence="1">
    <location>
        <begin position="49"/>
        <end position="66"/>
    </location>
</feature>
<evidence type="ECO:0000313" key="2">
    <source>
        <dbReference type="EMBL" id="ANH81944.1"/>
    </source>
</evidence>
<dbReference type="Pfam" id="PF13781">
    <property type="entry name" value="DoxX_3"/>
    <property type="match status" value="1"/>
</dbReference>
<dbReference type="Proteomes" id="UP000077667">
    <property type="component" value="Chromosome"/>
</dbReference>
<feature type="transmembrane region" description="Helical" evidence="1">
    <location>
        <begin position="73"/>
        <end position="92"/>
    </location>
</feature>
<organism evidence="2 3">
    <name type="scientific">Niabella ginsenosidivorans</name>
    <dbReference type="NCBI Taxonomy" id="1176587"/>
    <lineage>
        <taxon>Bacteria</taxon>
        <taxon>Pseudomonadati</taxon>
        <taxon>Bacteroidota</taxon>
        <taxon>Chitinophagia</taxon>
        <taxon>Chitinophagales</taxon>
        <taxon>Chitinophagaceae</taxon>
        <taxon>Niabella</taxon>
    </lineage>
</organism>